<keyword evidence="3" id="KW-0547">Nucleotide-binding</keyword>
<dbReference type="InterPro" id="IPR050660">
    <property type="entry name" value="NEK_Ser/Thr_kinase"/>
</dbReference>
<evidence type="ECO:0000256" key="1">
    <source>
        <dbReference type="ARBA" id="ARBA00012513"/>
    </source>
</evidence>
<gene>
    <name evidence="7" type="ORF">BDV96DRAFT_653645</name>
</gene>
<feature type="domain" description="Protein kinase" evidence="6">
    <location>
        <begin position="16"/>
        <end position="328"/>
    </location>
</feature>
<reference evidence="7" key="1">
    <citation type="journal article" date="2020" name="Stud. Mycol.">
        <title>101 Dothideomycetes genomes: a test case for predicting lifestyles and emergence of pathogens.</title>
        <authorList>
            <person name="Haridas S."/>
            <person name="Albert R."/>
            <person name="Binder M."/>
            <person name="Bloem J."/>
            <person name="Labutti K."/>
            <person name="Salamov A."/>
            <person name="Andreopoulos B."/>
            <person name="Baker S."/>
            <person name="Barry K."/>
            <person name="Bills G."/>
            <person name="Bluhm B."/>
            <person name="Cannon C."/>
            <person name="Castanera R."/>
            <person name="Culley D."/>
            <person name="Daum C."/>
            <person name="Ezra D."/>
            <person name="Gonzalez J."/>
            <person name="Henrissat B."/>
            <person name="Kuo A."/>
            <person name="Liang C."/>
            <person name="Lipzen A."/>
            <person name="Lutzoni F."/>
            <person name="Magnuson J."/>
            <person name="Mondo S."/>
            <person name="Nolan M."/>
            <person name="Ohm R."/>
            <person name="Pangilinan J."/>
            <person name="Park H.-J."/>
            <person name="Ramirez L."/>
            <person name="Alfaro M."/>
            <person name="Sun H."/>
            <person name="Tritt A."/>
            <person name="Yoshinaga Y."/>
            <person name="Zwiers L.-H."/>
            <person name="Turgeon B."/>
            <person name="Goodwin S."/>
            <person name="Spatafora J."/>
            <person name="Crous P."/>
            <person name="Grigoriev I."/>
        </authorList>
    </citation>
    <scope>NUCLEOTIDE SEQUENCE</scope>
    <source>
        <strain evidence="7">CBS 627.86</strain>
    </source>
</reference>
<keyword evidence="2" id="KW-0808">Transferase</keyword>
<proteinExistence type="predicted"/>
<evidence type="ECO:0000313" key="8">
    <source>
        <dbReference type="Proteomes" id="UP000799770"/>
    </source>
</evidence>
<evidence type="ECO:0000256" key="2">
    <source>
        <dbReference type="ARBA" id="ARBA00022679"/>
    </source>
</evidence>
<evidence type="ECO:0000256" key="4">
    <source>
        <dbReference type="ARBA" id="ARBA00022777"/>
    </source>
</evidence>
<dbReference type="Proteomes" id="UP000799770">
    <property type="component" value="Unassembled WGS sequence"/>
</dbReference>
<dbReference type="PANTHER" id="PTHR43671">
    <property type="entry name" value="SERINE/THREONINE-PROTEIN KINASE NEK"/>
    <property type="match status" value="1"/>
</dbReference>
<dbReference type="EC" id="2.7.11.1" evidence="1"/>
<accession>A0A6A5YMW3</accession>
<protein>
    <recommendedName>
        <fullName evidence="1">non-specific serine/threonine protein kinase</fullName>
        <ecNumber evidence="1">2.7.11.1</ecNumber>
    </recommendedName>
</protein>
<evidence type="ECO:0000256" key="3">
    <source>
        <dbReference type="ARBA" id="ARBA00022741"/>
    </source>
</evidence>
<dbReference type="PROSITE" id="PS50011">
    <property type="entry name" value="PROTEIN_KINASE_DOM"/>
    <property type="match status" value="1"/>
</dbReference>
<evidence type="ECO:0000259" key="6">
    <source>
        <dbReference type="PROSITE" id="PS50011"/>
    </source>
</evidence>
<keyword evidence="4 7" id="KW-0418">Kinase</keyword>
<name>A0A6A5YMW3_9PLEO</name>
<keyword evidence="8" id="KW-1185">Reference proteome</keyword>
<dbReference type="SMART" id="SM00220">
    <property type="entry name" value="S_TKc"/>
    <property type="match status" value="1"/>
</dbReference>
<dbReference type="SUPFAM" id="SSF56112">
    <property type="entry name" value="Protein kinase-like (PK-like)"/>
    <property type="match status" value="1"/>
</dbReference>
<dbReference type="InterPro" id="IPR011009">
    <property type="entry name" value="Kinase-like_dom_sf"/>
</dbReference>
<dbReference type="Gene3D" id="1.10.510.10">
    <property type="entry name" value="Transferase(Phosphotransferase) domain 1"/>
    <property type="match status" value="1"/>
</dbReference>
<dbReference type="InterPro" id="IPR000719">
    <property type="entry name" value="Prot_kinase_dom"/>
</dbReference>
<dbReference type="Gene3D" id="3.30.200.20">
    <property type="entry name" value="Phosphorylase Kinase, domain 1"/>
    <property type="match status" value="1"/>
</dbReference>
<dbReference type="OrthoDB" id="3795368at2759"/>
<organism evidence="7 8">
    <name type="scientific">Lophiotrema nucula</name>
    <dbReference type="NCBI Taxonomy" id="690887"/>
    <lineage>
        <taxon>Eukaryota</taxon>
        <taxon>Fungi</taxon>
        <taxon>Dikarya</taxon>
        <taxon>Ascomycota</taxon>
        <taxon>Pezizomycotina</taxon>
        <taxon>Dothideomycetes</taxon>
        <taxon>Pleosporomycetidae</taxon>
        <taxon>Pleosporales</taxon>
        <taxon>Lophiotremataceae</taxon>
        <taxon>Lophiotrema</taxon>
    </lineage>
</organism>
<dbReference type="GO" id="GO:0004674">
    <property type="term" value="F:protein serine/threonine kinase activity"/>
    <property type="evidence" value="ECO:0007669"/>
    <property type="project" value="UniProtKB-EC"/>
</dbReference>
<evidence type="ECO:0000256" key="5">
    <source>
        <dbReference type="ARBA" id="ARBA00022840"/>
    </source>
</evidence>
<evidence type="ECO:0000313" key="7">
    <source>
        <dbReference type="EMBL" id="KAF2107561.1"/>
    </source>
</evidence>
<dbReference type="GO" id="GO:0005524">
    <property type="term" value="F:ATP binding"/>
    <property type="evidence" value="ECO:0007669"/>
    <property type="project" value="UniProtKB-KW"/>
</dbReference>
<sequence length="328" mass="36965">MAHNEADRISRFPNELIPIKQVGSGASGHVLLALSIKEIVQRSNSTPNLEELKAALVAVKMFHPQMASNGDALEEVKILEHVRKHANESEHSKRVVQLLSRDEEEPLRCNWFSMRAGSLALNNVLWNFEGTDLLIPHLPEELIWHVFIQFSEALWFLHKACNPAIAHGDLHTGNVVLDWATQDTPGFPNLILIDFGSAAISQEDSEHFEATEFDLRLDVEEFYSVLVTMSHPTNNSRPYCLTQGCDQSCAHTEGWLEFKQHICGKLGDPNSTSLEEIMKSFGQVAAANRARTSEDVLRLIRQGCSRFVDEERDLEQHLLSAWNKVRAP</sequence>
<keyword evidence="5" id="KW-0067">ATP-binding</keyword>
<dbReference type="PANTHER" id="PTHR43671:SF13">
    <property type="entry name" value="SERINE_THREONINE-PROTEIN KINASE NEK2"/>
    <property type="match status" value="1"/>
</dbReference>
<dbReference type="AlphaFoldDB" id="A0A6A5YMW3"/>
<dbReference type="EMBL" id="ML977353">
    <property type="protein sequence ID" value="KAF2107561.1"/>
    <property type="molecule type" value="Genomic_DNA"/>
</dbReference>